<feature type="transmembrane region" description="Helical" evidence="5">
    <location>
        <begin position="20"/>
        <end position="38"/>
    </location>
</feature>
<organism evidence="7 8">
    <name type="scientific">Halotia branconii CENA392</name>
    <dbReference type="NCBI Taxonomy" id="1539056"/>
    <lineage>
        <taxon>Bacteria</taxon>
        <taxon>Bacillati</taxon>
        <taxon>Cyanobacteriota</taxon>
        <taxon>Cyanophyceae</taxon>
        <taxon>Nostocales</taxon>
        <taxon>Nodulariaceae</taxon>
        <taxon>Halotia</taxon>
    </lineage>
</organism>
<evidence type="ECO:0000313" key="8">
    <source>
        <dbReference type="Proteomes" id="UP001223520"/>
    </source>
</evidence>
<sequence length="372" mass="41550">METLWTTLTNINASGFPIGKIAIVVIILAVTQFLRVFLTKIILKRIERVTRKTQSKFYDELIGVLKPCLSGIILIGGLWLSKDILSENLGAKLSQTLTQFLNLIVLLIIAYFVYRASSIFGQIIAEVLLHTDSELDELLKPLMPKIFQAIAIILITLKISELFLGQSAAALIGLLGGAGITLGLLFKDILYDWFCTLIIYSDSIYKEGDWLVISGFSNMVQVLNVGFRTTTIHDTVWGSITKMPNSKMISGIVANWSQNAEEEGKFGINLHLNIDGISAQQTHRICEGIEKLPASIPGCYEKCLVRFKKIEQNARVIEIRAYVSSLSFYFAAERKLNLAILELLEKEGIDSLYIELLTDPETNKKEQKATNN</sequence>
<dbReference type="Gene3D" id="1.10.287.1260">
    <property type="match status" value="1"/>
</dbReference>
<dbReference type="PANTHER" id="PTHR30566:SF5">
    <property type="entry name" value="MECHANOSENSITIVE ION CHANNEL PROTEIN 1, MITOCHONDRIAL-RELATED"/>
    <property type="match status" value="1"/>
</dbReference>
<dbReference type="PANTHER" id="PTHR30566">
    <property type="entry name" value="YNAI-RELATED MECHANOSENSITIVE ION CHANNEL"/>
    <property type="match status" value="1"/>
</dbReference>
<dbReference type="KEGG" id="hbq:QI031_13830"/>
<evidence type="ECO:0000256" key="2">
    <source>
        <dbReference type="ARBA" id="ARBA00022692"/>
    </source>
</evidence>
<dbReference type="InterPro" id="IPR010920">
    <property type="entry name" value="LSM_dom_sf"/>
</dbReference>
<reference evidence="7 8" key="1">
    <citation type="journal article" date="2023" name="Limnol Oceanogr Lett">
        <title>Environmental adaptations by the intertidal Antarctic cyanobacterium Halotia branconii CENA392 as revealed using long-read genome sequencing.</title>
        <authorList>
            <person name="Dextro R.B."/>
            <person name="Delbaje E."/>
            <person name="Freitas P.N.N."/>
            <person name="Geraldes V."/>
            <person name="Pinto E."/>
            <person name="Long P.F."/>
            <person name="Fiore M.F."/>
        </authorList>
    </citation>
    <scope>NUCLEOTIDE SEQUENCE [LARGE SCALE GENOMIC DNA]</scope>
    <source>
        <strain evidence="7 8">CENA392</strain>
    </source>
</reference>
<keyword evidence="3 5" id="KW-1133">Transmembrane helix</keyword>
<dbReference type="EMBL" id="CP124543">
    <property type="protein sequence ID" value="WGV28477.1"/>
    <property type="molecule type" value="Genomic_DNA"/>
</dbReference>
<dbReference type="Pfam" id="PF00924">
    <property type="entry name" value="MS_channel_2nd"/>
    <property type="match status" value="1"/>
</dbReference>
<evidence type="ECO:0000256" key="4">
    <source>
        <dbReference type="ARBA" id="ARBA00023136"/>
    </source>
</evidence>
<dbReference type="Proteomes" id="UP001223520">
    <property type="component" value="Chromosome"/>
</dbReference>
<dbReference type="GO" id="GO:0016020">
    <property type="term" value="C:membrane"/>
    <property type="evidence" value="ECO:0007669"/>
    <property type="project" value="UniProtKB-SubCell"/>
</dbReference>
<proteinExistence type="predicted"/>
<evidence type="ECO:0000313" key="7">
    <source>
        <dbReference type="EMBL" id="WGV28477.1"/>
    </source>
</evidence>
<evidence type="ECO:0000259" key="6">
    <source>
        <dbReference type="Pfam" id="PF00924"/>
    </source>
</evidence>
<dbReference type="SUPFAM" id="SSF50182">
    <property type="entry name" value="Sm-like ribonucleoproteins"/>
    <property type="match status" value="1"/>
</dbReference>
<keyword evidence="8" id="KW-1185">Reference proteome</keyword>
<evidence type="ECO:0000256" key="3">
    <source>
        <dbReference type="ARBA" id="ARBA00022989"/>
    </source>
</evidence>
<feature type="transmembrane region" description="Helical" evidence="5">
    <location>
        <begin position="169"/>
        <end position="186"/>
    </location>
</feature>
<keyword evidence="2 5" id="KW-0812">Transmembrane</keyword>
<comment type="subcellular location">
    <subcellularLocation>
        <location evidence="1">Membrane</location>
    </subcellularLocation>
</comment>
<dbReference type="AlphaFoldDB" id="A0AAJ6NXJ2"/>
<dbReference type="Gene3D" id="2.30.30.60">
    <property type="match status" value="1"/>
</dbReference>
<feature type="domain" description="Mechanosensitive ion channel MscS" evidence="6">
    <location>
        <begin position="192"/>
        <end position="257"/>
    </location>
</feature>
<evidence type="ECO:0000256" key="1">
    <source>
        <dbReference type="ARBA" id="ARBA00004370"/>
    </source>
</evidence>
<feature type="transmembrane region" description="Helical" evidence="5">
    <location>
        <begin position="100"/>
        <end position="125"/>
    </location>
</feature>
<dbReference type="RefSeq" id="WP_281485704.1">
    <property type="nucleotide sequence ID" value="NZ_CP124543.1"/>
</dbReference>
<dbReference type="InterPro" id="IPR023408">
    <property type="entry name" value="MscS_beta-dom_sf"/>
</dbReference>
<protein>
    <submittedName>
        <fullName evidence="7">Mechanosensitive ion channel</fullName>
    </submittedName>
</protein>
<dbReference type="GO" id="GO:0055085">
    <property type="term" value="P:transmembrane transport"/>
    <property type="evidence" value="ECO:0007669"/>
    <property type="project" value="InterPro"/>
</dbReference>
<keyword evidence="4 5" id="KW-0472">Membrane</keyword>
<evidence type="ECO:0000256" key="5">
    <source>
        <dbReference type="SAM" id="Phobius"/>
    </source>
</evidence>
<feature type="transmembrane region" description="Helical" evidence="5">
    <location>
        <begin position="58"/>
        <end position="80"/>
    </location>
</feature>
<accession>A0AAJ6NXJ2</accession>
<dbReference type="InterPro" id="IPR006685">
    <property type="entry name" value="MscS_channel_2nd"/>
</dbReference>
<gene>
    <name evidence="7" type="ORF">QI031_13830</name>
</gene>
<name>A0AAJ6NXJ2_9CYAN</name>